<dbReference type="SUPFAM" id="SSF52540">
    <property type="entry name" value="P-loop containing nucleoside triphosphate hydrolases"/>
    <property type="match status" value="1"/>
</dbReference>
<dbReference type="PANTHER" id="PTHR47962">
    <property type="entry name" value="ATP-DEPENDENT HELICASE LHR-RELATED-RELATED"/>
    <property type="match status" value="1"/>
</dbReference>
<dbReference type="GO" id="GO:0003677">
    <property type="term" value="F:DNA binding"/>
    <property type="evidence" value="ECO:0007669"/>
    <property type="project" value="TreeGrafter"/>
</dbReference>
<dbReference type="PANTHER" id="PTHR47962:SF5">
    <property type="entry name" value="ATP-DEPENDENT HELICASE LHR-RELATED"/>
    <property type="match status" value="1"/>
</dbReference>
<accession>A0A5K7Z4U6</accession>
<protein>
    <recommendedName>
        <fullName evidence="1">Helicase ATP-binding domain-containing protein</fullName>
    </recommendedName>
</protein>
<dbReference type="EMBL" id="AP021875">
    <property type="protein sequence ID" value="BBO74631.1"/>
    <property type="molecule type" value="Genomic_DNA"/>
</dbReference>
<dbReference type="InterPro" id="IPR052511">
    <property type="entry name" value="ATP-dep_Helicase"/>
</dbReference>
<dbReference type="SMART" id="SM00487">
    <property type="entry name" value="DEXDc"/>
    <property type="match status" value="1"/>
</dbReference>
<evidence type="ECO:0000313" key="2">
    <source>
        <dbReference type="EMBL" id="BBO74631.1"/>
    </source>
</evidence>
<dbReference type="Gene3D" id="3.40.50.300">
    <property type="entry name" value="P-loop containing nucleotide triphosphate hydrolases"/>
    <property type="match status" value="1"/>
</dbReference>
<dbReference type="GO" id="GO:0016887">
    <property type="term" value="F:ATP hydrolysis activity"/>
    <property type="evidence" value="ECO:0007669"/>
    <property type="project" value="TreeGrafter"/>
</dbReference>
<dbReference type="InterPro" id="IPR014001">
    <property type="entry name" value="Helicase_ATP-bd"/>
</dbReference>
<dbReference type="Pfam" id="PF00270">
    <property type="entry name" value="DEAD"/>
    <property type="match status" value="1"/>
</dbReference>
<dbReference type="InterPro" id="IPR011545">
    <property type="entry name" value="DEAD/DEAH_box_helicase_dom"/>
</dbReference>
<reference evidence="2 3" key="1">
    <citation type="submission" date="2019-11" db="EMBL/GenBank/DDBJ databases">
        <title>Comparative genomics of hydrocarbon-degrading Desulfosarcina strains.</title>
        <authorList>
            <person name="Watanabe M."/>
            <person name="Kojima H."/>
            <person name="Fukui M."/>
        </authorList>
    </citation>
    <scope>NUCLEOTIDE SEQUENCE [LARGE SCALE GENOMIC DNA]</scope>
    <source>
        <strain evidence="2 3">PP31</strain>
    </source>
</reference>
<proteinExistence type="predicted"/>
<sequence>MDVFKYRDDIVANYRSFTTSFTKIKADDIKQYVTHRYDSGYYWPAPLIQLNPSFVSSQTVEQLVSQGKLHRTCQEIFRFGRDPNSPGVSAQLYKHQMDAIEIAKRGESYVLTTGTGSGKSLAYMLPIVDCILNTKGNSSTGIKAIIIYPMNALVNSQKEELDKFFGHYNENKPVTYGRYTGQESQEERHAMAATPPDIILTNFMMLELLMTRQDELDRSIMKAAKGIDFLVLDELHTYRGRQGADVAMLVRRVREALNADVQCIGTSATMASEGTLQARNEAIAEVASKMFGTDVKPENIITETLQRQTPHTEKPLGTTLSSSIHAGIAESLSFKKLREHPVSAWIELTLGIEKEEDRWVRTRPQTIQDASKKLSDDSGLPAETCETFLRDFLLTAYQCRDNKGNPLFAFRLHQFISGANTLFSTLEPVGNRQFDLSGQQYLPGDRSKRFFSVHFCRQCGQEYHPVWYGVKNGETHLTPRDIDDRSHDEEDSDFGFFMFDQDHVWDDAVIENYPENWIEEIRGTIRLKSNFKKYQPKGVYAEPSGKLTGGGNHGWFIPGSFRFCLNCGVSHAARGRDAIRVTGLSGEGRSSATTVLAVSALTYMLEQDSDLAQEAKKLLGFTDNRQDASLGRGCQCDRIYKRKRLS</sequence>
<evidence type="ECO:0000313" key="3">
    <source>
        <dbReference type="Proteomes" id="UP000427769"/>
    </source>
</evidence>
<dbReference type="KEGG" id="dwd:DSCW_20480"/>
<gene>
    <name evidence="2" type="ORF">DSCW_20480</name>
</gene>
<dbReference type="InterPro" id="IPR027417">
    <property type="entry name" value="P-loop_NTPase"/>
</dbReference>
<dbReference type="RefSeq" id="WP_155303638.1">
    <property type="nucleotide sequence ID" value="NZ_AP021875.1"/>
</dbReference>
<dbReference type="Proteomes" id="UP000427769">
    <property type="component" value="Chromosome"/>
</dbReference>
<organism evidence="2 3">
    <name type="scientific">Desulfosarcina widdelii</name>
    <dbReference type="NCBI Taxonomy" id="947919"/>
    <lineage>
        <taxon>Bacteria</taxon>
        <taxon>Pseudomonadati</taxon>
        <taxon>Thermodesulfobacteriota</taxon>
        <taxon>Desulfobacteria</taxon>
        <taxon>Desulfobacterales</taxon>
        <taxon>Desulfosarcinaceae</taxon>
        <taxon>Desulfosarcina</taxon>
    </lineage>
</organism>
<dbReference type="PROSITE" id="PS51192">
    <property type="entry name" value="HELICASE_ATP_BIND_1"/>
    <property type="match status" value="1"/>
</dbReference>
<name>A0A5K7Z4U6_9BACT</name>
<dbReference type="GO" id="GO:0005524">
    <property type="term" value="F:ATP binding"/>
    <property type="evidence" value="ECO:0007669"/>
    <property type="project" value="InterPro"/>
</dbReference>
<feature type="domain" description="Helicase ATP-binding" evidence="1">
    <location>
        <begin position="100"/>
        <end position="288"/>
    </location>
</feature>
<dbReference type="CDD" id="cd17923">
    <property type="entry name" value="DEXHc_Hrq1-like"/>
    <property type="match status" value="1"/>
</dbReference>
<evidence type="ECO:0000259" key="1">
    <source>
        <dbReference type="PROSITE" id="PS51192"/>
    </source>
</evidence>
<keyword evidence="3" id="KW-1185">Reference proteome</keyword>
<dbReference type="AlphaFoldDB" id="A0A5K7Z4U6"/>
<dbReference type="OrthoDB" id="9815222at2"/>